<reference evidence="2" key="1">
    <citation type="journal article" date="2019" name="Int. J. Syst. Evol. Microbiol.">
        <title>The Global Catalogue of Microorganisms (GCM) 10K type strain sequencing project: providing services to taxonomists for standard genome sequencing and annotation.</title>
        <authorList>
            <consortium name="The Broad Institute Genomics Platform"/>
            <consortium name="The Broad Institute Genome Sequencing Center for Infectious Disease"/>
            <person name="Wu L."/>
            <person name="Ma J."/>
        </authorList>
    </citation>
    <scope>NUCLEOTIDE SEQUENCE [LARGE SCALE GENOMIC DNA]</scope>
    <source>
        <strain evidence="2">CCUG 2113</strain>
    </source>
</reference>
<dbReference type="Pfam" id="PF12487">
    <property type="entry name" value="DUF3703"/>
    <property type="match status" value="1"/>
</dbReference>
<name>A0ABV8DBH8_9BURK</name>
<organism evidence="1 2">
    <name type="scientific">Acidovorax facilis</name>
    <dbReference type="NCBI Taxonomy" id="12917"/>
    <lineage>
        <taxon>Bacteria</taxon>
        <taxon>Pseudomonadati</taxon>
        <taxon>Pseudomonadota</taxon>
        <taxon>Betaproteobacteria</taxon>
        <taxon>Burkholderiales</taxon>
        <taxon>Comamonadaceae</taxon>
        <taxon>Acidovorax</taxon>
    </lineage>
</organism>
<keyword evidence="2" id="KW-1185">Reference proteome</keyword>
<evidence type="ECO:0000313" key="1">
    <source>
        <dbReference type="EMBL" id="MFC3935572.1"/>
    </source>
</evidence>
<evidence type="ECO:0000313" key="2">
    <source>
        <dbReference type="Proteomes" id="UP001595693"/>
    </source>
</evidence>
<gene>
    <name evidence="1" type="ORF">ACFOW3_13195</name>
</gene>
<protein>
    <submittedName>
        <fullName evidence="1">DUF3703 domain-containing protein</fullName>
    </submittedName>
</protein>
<dbReference type="Proteomes" id="UP001595693">
    <property type="component" value="Unassembled WGS sequence"/>
</dbReference>
<dbReference type="InterPro" id="IPR022172">
    <property type="entry name" value="DUF3703"/>
</dbReference>
<comment type="caution">
    <text evidence="1">The sequence shown here is derived from an EMBL/GenBank/DDBJ whole genome shotgun (WGS) entry which is preliminary data.</text>
</comment>
<accession>A0ABV8DBH8</accession>
<proteinExistence type="predicted"/>
<sequence>MRVHLSTPLSAPPEWVAAQLQSTAVFRHITAPLIQFHPARGTEWPTHWAPGELALHMRLLGVLPMGPQTVRISIEPAAQRGGWPTLRDNGEGVLMRRWDHRITLQPLSDGRTLYTDDIEVIARHLPWLMTPLSALFAQVFYRHRQRRWRQLAAQHAAGGAAPTALHRCAAFNHLLASFARQPDAPPAQRWRWLEAAHVLGQTSLPLHWRSHTAMLRYALALGDAREATGQLLRLALVPLGHLLARLPLGNIGRSHVSAFRPMVPAAEVTVLMDQALEETAIRPVQPGDHGV</sequence>
<dbReference type="RefSeq" id="WP_353848498.1">
    <property type="nucleotide sequence ID" value="NZ_JAMXAX010000147.1"/>
</dbReference>
<dbReference type="SUPFAM" id="SSF55961">
    <property type="entry name" value="Bet v1-like"/>
    <property type="match status" value="1"/>
</dbReference>
<dbReference type="EMBL" id="JBHSAJ010000037">
    <property type="protein sequence ID" value="MFC3935572.1"/>
    <property type="molecule type" value="Genomic_DNA"/>
</dbReference>